<reference evidence="2 3" key="1">
    <citation type="submission" date="2021-06" db="EMBL/GenBank/DDBJ databases">
        <authorList>
            <person name="Palmer J.M."/>
        </authorList>
    </citation>
    <scope>NUCLEOTIDE SEQUENCE [LARGE SCALE GENOMIC DNA]</scope>
    <source>
        <strain evidence="2 3">CL_MEX2019</strain>
        <tissue evidence="2">Muscle</tissue>
    </source>
</reference>
<name>A0ABU7EKZ1_9TELE</name>
<keyword evidence="3" id="KW-1185">Reference proteome</keyword>
<feature type="region of interest" description="Disordered" evidence="1">
    <location>
        <begin position="54"/>
        <end position="73"/>
    </location>
</feature>
<evidence type="ECO:0000313" key="3">
    <source>
        <dbReference type="Proteomes" id="UP001352852"/>
    </source>
</evidence>
<proteinExistence type="predicted"/>
<sequence length="73" mass="8125">MSECERCPGKPKRDSHLCQKVLYCRGEFSVLKRQSPRKLLQLVAVNVEHGGSVVNKGDDDFHGSPTINKSNIS</sequence>
<protein>
    <submittedName>
        <fullName evidence="2">Uncharacterized protein</fullName>
    </submittedName>
</protein>
<evidence type="ECO:0000256" key="1">
    <source>
        <dbReference type="SAM" id="MobiDB-lite"/>
    </source>
</evidence>
<gene>
    <name evidence="2" type="ORF">CHARACLAT_009645</name>
</gene>
<organism evidence="2 3">
    <name type="scientific">Characodon lateralis</name>
    <dbReference type="NCBI Taxonomy" id="208331"/>
    <lineage>
        <taxon>Eukaryota</taxon>
        <taxon>Metazoa</taxon>
        <taxon>Chordata</taxon>
        <taxon>Craniata</taxon>
        <taxon>Vertebrata</taxon>
        <taxon>Euteleostomi</taxon>
        <taxon>Actinopterygii</taxon>
        <taxon>Neopterygii</taxon>
        <taxon>Teleostei</taxon>
        <taxon>Neoteleostei</taxon>
        <taxon>Acanthomorphata</taxon>
        <taxon>Ovalentaria</taxon>
        <taxon>Atherinomorphae</taxon>
        <taxon>Cyprinodontiformes</taxon>
        <taxon>Goodeidae</taxon>
        <taxon>Characodon</taxon>
    </lineage>
</organism>
<dbReference type="Proteomes" id="UP001352852">
    <property type="component" value="Unassembled WGS sequence"/>
</dbReference>
<accession>A0ABU7EKZ1</accession>
<evidence type="ECO:0000313" key="2">
    <source>
        <dbReference type="EMBL" id="MED6286785.1"/>
    </source>
</evidence>
<comment type="caution">
    <text evidence="2">The sequence shown here is derived from an EMBL/GenBank/DDBJ whole genome shotgun (WGS) entry which is preliminary data.</text>
</comment>
<dbReference type="EMBL" id="JAHUTJ010057974">
    <property type="protein sequence ID" value="MED6286785.1"/>
    <property type="molecule type" value="Genomic_DNA"/>
</dbReference>